<dbReference type="PANTHER" id="PTHR23513">
    <property type="entry name" value="INTEGRAL MEMBRANE EFFLUX PROTEIN-RELATED"/>
    <property type="match status" value="1"/>
</dbReference>
<dbReference type="InterPro" id="IPR010290">
    <property type="entry name" value="TM_effector"/>
</dbReference>
<keyword evidence="5 7" id="KW-1133">Transmembrane helix</keyword>
<keyword evidence="6 7" id="KW-0472">Membrane</keyword>
<comment type="subcellular location">
    <subcellularLocation>
        <location evidence="1">Cell membrane</location>
        <topology evidence="1">Multi-pass membrane protein</topology>
    </subcellularLocation>
</comment>
<evidence type="ECO:0000256" key="3">
    <source>
        <dbReference type="ARBA" id="ARBA00022475"/>
    </source>
</evidence>
<feature type="transmembrane region" description="Helical" evidence="7">
    <location>
        <begin position="385"/>
        <end position="406"/>
    </location>
</feature>
<feature type="transmembrane region" description="Helical" evidence="7">
    <location>
        <begin position="359"/>
        <end position="379"/>
    </location>
</feature>
<proteinExistence type="predicted"/>
<evidence type="ECO:0000256" key="5">
    <source>
        <dbReference type="ARBA" id="ARBA00022989"/>
    </source>
</evidence>
<sequence length="429" mass="46739">MSIRDRGTAFVNQYFHALTHRNFRYIWFGQCVSLVGTWMQNIGQSWLVLTLTGSPLLLGLVGAFQFLPIMLFSLFAGVIIDKFPKRSILLVTQTVSMLLAFILAALVFTHSVRIWHILLLALLLGLNNTLDMPTRQSFNVEIVGKEDLMNAIALNSTTFNLARIVGPAIGALMMAYLGAGWCFLLNGLSFIAVLYGLLRVRVVSYVRPKATGSGVFREIRNGIRYLAGDRRLAQTVLLVTVVGTLAYNFNVLIPVFTRNVLHQGEATYGTLMSCLGAGSLIGALVMSVRSRSGPKIAVSAVCSVLVALCLIANGLSASPLLSGALLAVNGLFNIMFATNSNSYLQMHTADEYRARVMSVYTLVFAGSTPIGNLLAGYAADRYGASGAYIVCGVLCLVPCIAIIWMLRIRSAEKRPDDRQENGLPRRITN</sequence>
<dbReference type="InterPro" id="IPR020846">
    <property type="entry name" value="MFS_dom"/>
</dbReference>
<evidence type="ECO:0000313" key="9">
    <source>
        <dbReference type="EMBL" id="TFE87226.1"/>
    </source>
</evidence>
<dbReference type="OrthoDB" id="9775268at2"/>
<organism evidence="9 10">
    <name type="scientific">Paenibacillus athensensis</name>
    <dbReference type="NCBI Taxonomy" id="1967502"/>
    <lineage>
        <taxon>Bacteria</taxon>
        <taxon>Bacillati</taxon>
        <taxon>Bacillota</taxon>
        <taxon>Bacilli</taxon>
        <taxon>Bacillales</taxon>
        <taxon>Paenibacillaceae</taxon>
        <taxon>Paenibacillus</taxon>
    </lineage>
</organism>
<feature type="transmembrane region" description="Helical" evidence="7">
    <location>
        <begin position="56"/>
        <end position="80"/>
    </location>
</feature>
<reference evidence="9 10" key="1">
    <citation type="submission" date="2017-03" db="EMBL/GenBank/DDBJ databases">
        <title>Isolation of Levoglucosan Utilizing Bacteria.</title>
        <authorList>
            <person name="Arya A.S."/>
        </authorList>
    </citation>
    <scope>NUCLEOTIDE SEQUENCE [LARGE SCALE GENOMIC DNA]</scope>
    <source>
        <strain evidence="9 10">MEC069</strain>
    </source>
</reference>
<keyword evidence="2" id="KW-0813">Transport</keyword>
<dbReference type="CDD" id="cd06173">
    <property type="entry name" value="MFS_MefA_like"/>
    <property type="match status" value="1"/>
</dbReference>
<evidence type="ECO:0000259" key="8">
    <source>
        <dbReference type="PROSITE" id="PS50850"/>
    </source>
</evidence>
<dbReference type="RefSeq" id="WP_134753225.1">
    <property type="nucleotide sequence ID" value="NZ_MYFO02000002.1"/>
</dbReference>
<keyword evidence="4 7" id="KW-0812">Transmembrane</keyword>
<feature type="transmembrane region" description="Helical" evidence="7">
    <location>
        <begin position="114"/>
        <end position="130"/>
    </location>
</feature>
<evidence type="ECO:0000256" key="7">
    <source>
        <dbReference type="SAM" id="Phobius"/>
    </source>
</evidence>
<dbReference type="GO" id="GO:0022857">
    <property type="term" value="F:transmembrane transporter activity"/>
    <property type="evidence" value="ECO:0007669"/>
    <property type="project" value="InterPro"/>
</dbReference>
<dbReference type="Proteomes" id="UP000298246">
    <property type="component" value="Unassembled WGS sequence"/>
</dbReference>
<dbReference type="Gene3D" id="1.20.1250.20">
    <property type="entry name" value="MFS general substrate transporter like domains"/>
    <property type="match status" value="1"/>
</dbReference>
<dbReference type="GO" id="GO:0005886">
    <property type="term" value="C:plasma membrane"/>
    <property type="evidence" value="ECO:0007669"/>
    <property type="project" value="UniProtKB-SubCell"/>
</dbReference>
<evidence type="ECO:0000256" key="6">
    <source>
        <dbReference type="ARBA" id="ARBA00023136"/>
    </source>
</evidence>
<feature type="transmembrane region" description="Helical" evidence="7">
    <location>
        <begin position="296"/>
        <end position="314"/>
    </location>
</feature>
<dbReference type="InterPro" id="IPR036259">
    <property type="entry name" value="MFS_trans_sf"/>
</dbReference>
<feature type="transmembrane region" description="Helical" evidence="7">
    <location>
        <begin position="320"/>
        <end position="338"/>
    </location>
</feature>
<feature type="transmembrane region" description="Helical" evidence="7">
    <location>
        <begin position="236"/>
        <end position="256"/>
    </location>
</feature>
<evidence type="ECO:0000313" key="10">
    <source>
        <dbReference type="Proteomes" id="UP000298246"/>
    </source>
</evidence>
<feature type="domain" description="Major facilitator superfamily (MFS) profile" evidence="8">
    <location>
        <begin position="1"/>
        <end position="410"/>
    </location>
</feature>
<evidence type="ECO:0000256" key="1">
    <source>
        <dbReference type="ARBA" id="ARBA00004651"/>
    </source>
</evidence>
<feature type="transmembrane region" description="Helical" evidence="7">
    <location>
        <begin position="178"/>
        <end position="198"/>
    </location>
</feature>
<protein>
    <submittedName>
        <fullName evidence="9">MFS transporter</fullName>
    </submittedName>
</protein>
<feature type="transmembrane region" description="Helical" evidence="7">
    <location>
        <begin position="268"/>
        <end position="289"/>
    </location>
</feature>
<dbReference type="AlphaFoldDB" id="A0A4Y8Q2V7"/>
<keyword evidence="3" id="KW-1003">Cell membrane</keyword>
<keyword evidence="10" id="KW-1185">Reference proteome</keyword>
<dbReference type="EMBL" id="MYFO01000014">
    <property type="protein sequence ID" value="TFE87226.1"/>
    <property type="molecule type" value="Genomic_DNA"/>
</dbReference>
<dbReference type="SUPFAM" id="SSF103473">
    <property type="entry name" value="MFS general substrate transporter"/>
    <property type="match status" value="1"/>
</dbReference>
<name>A0A4Y8Q2V7_9BACL</name>
<feature type="transmembrane region" description="Helical" evidence="7">
    <location>
        <begin position="87"/>
        <end position="108"/>
    </location>
</feature>
<dbReference type="Pfam" id="PF05977">
    <property type="entry name" value="MFS_3"/>
    <property type="match status" value="1"/>
</dbReference>
<gene>
    <name evidence="9" type="ORF">B5M42_12305</name>
</gene>
<dbReference type="PANTHER" id="PTHR23513:SF11">
    <property type="entry name" value="STAPHYLOFERRIN A TRANSPORTER"/>
    <property type="match status" value="1"/>
</dbReference>
<accession>A0A4Y8Q2V7</accession>
<dbReference type="PROSITE" id="PS50850">
    <property type="entry name" value="MFS"/>
    <property type="match status" value="1"/>
</dbReference>
<feature type="transmembrane region" description="Helical" evidence="7">
    <location>
        <begin position="151"/>
        <end position="172"/>
    </location>
</feature>
<evidence type="ECO:0000256" key="2">
    <source>
        <dbReference type="ARBA" id="ARBA00022448"/>
    </source>
</evidence>
<comment type="caution">
    <text evidence="9">The sequence shown here is derived from an EMBL/GenBank/DDBJ whole genome shotgun (WGS) entry which is preliminary data.</text>
</comment>
<evidence type="ECO:0000256" key="4">
    <source>
        <dbReference type="ARBA" id="ARBA00022692"/>
    </source>
</evidence>